<reference evidence="1" key="1">
    <citation type="journal article" date="2021" name="Proc. Natl. Acad. Sci. U.S.A.">
        <title>A Catalog of Tens of Thousands of Viruses from Human Metagenomes Reveals Hidden Associations with Chronic Diseases.</title>
        <authorList>
            <person name="Tisza M.J."/>
            <person name="Buck C.B."/>
        </authorList>
    </citation>
    <scope>NUCLEOTIDE SEQUENCE</scope>
    <source>
        <strain evidence="1">CtYA416</strain>
    </source>
</reference>
<dbReference type="EMBL" id="BK016136">
    <property type="protein sequence ID" value="DAF97802.1"/>
    <property type="molecule type" value="Genomic_DNA"/>
</dbReference>
<accession>A0A8S5UTS0</accession>
<sequence length="139" mass="16211">MSEKELYKEFQDGKLLTELSEKYNLPIQTVVKIIFNHKKGADCSRYHTQASRKDTVYKFFGLFVVEEMSISDIAYKYKIDEDVVIGCLKRLTSSETTPKEMVKLIIERYMKDKGVTKSEAQKVFEVKEEGLLKRILKRG</sequence>
<organism evidence="1">
    <name type="scientific">Myoviridae sp. ctYA416</name>
    <dbReference type="NCBI Taxonomy" id="2825125"/>
    <lineage>
        <taxon>Viruses</taxon>
        <taxon>Duplodnaviria</taxon>
        <taxon>Heunggongvirae</taxon>
        <taxon>Uroviricota</taxon>
        <taxon>Caudoviricetes</taxon>
    </lineage>
</organism>
<evidence type="ECO:0000313" key="1">
    <source>
        <dbReference type="EMBL" id="DAF97802.1"/>
    </source>
</evidence>
<protein>
    <submittedName>
        <fullName evidence="1">Helix-turn-helix domain protein</fullName>
    </submittedName>
</protein>
<name>A0A8S5UTS0_9CAUD</name>
<proteinExistence type="predicted"/>